<feature type="compositionally biased region" description="Low complexity" evidence="1">
    <location>
        <begin position="391"/>
        <end position="403"/>
    </location>
</feature>
<reference evidence="2 3" key="1">
    <citation type="submission" date="2014-11" db="EMBL/GenBank/DDBJ databases">
        <authorList>
            <person name="Zhu J."/>
            <person name="Qi W."/>
            <person name="Song R."/>
        </authorList>
    </citation>
    <scope>NUCLEOTIDE SEQUENCE [LARGE SCALE GENOMIC DNA]</scope>
</reference>
<protein>
    <submittedName>
        <fullName evidence="2">Uncharacterized protein</fullName>
    </submittedName>
</protein>
<keyword evidence="3" id="KW-1185">Reference proteome</keyword>
<evidence type="ECO:0000313" key="3">
    <source>
        <dbReference type="Proteomes" id="UP000041254"/>
    </source>
</evidence>
<feature type="region of interest" description="Disordered" evidence="1">
    <location>
        <begin position="391"/>
        <end position="414"/>
    </location>
</feature>
<evidence type="ECO:0000256" key="1">
    <source>
        <dbReference type="SAM" id="MobiDB-lite"/>
    </source>
</evidence>
<evidence type="ECO:0000313" key="2">
    <source>
        <dbReference type="EMBL" id="CEM39662.1"/>
    </source>
</evidence>
<dbReference type="AlphaFoldDB" id="A0A0G4H708"/>
<name>A0A0G4H708_VITBC</name>
<dbReference type="EMBL" id="CDMY01001045">
    <property type="protein sequence ID" value="CEM39662.1"/>
    <property type="molecule type" value="Genomic_DNA"/>
</dbReference>
<proteinExistence type="predicted"/>
<organism evidence="2 3">
    <name type="scientific">Vitrella brassicaformis (strain CCMP3155)</name>
    <dbReference type="NCBI Taxonomy" id="1169540"/>
    <lineage>
        <taxon>Eukaryota</taxon>
        <taxon>Sar</taxon>
        <taxon>Alveolata</taxon>
        <taxon>Colpodellida</taxon>
        <taxon>Vitrellaceae</taxon>
        <taxon>Vitrella</taxon>
    </lineage>
</organism>
<accession>A0A0G4H708</accession>
<sequence>MVTCGSLGGPWLLSRECPPTTPSPMGPSPAPLSIHLLTLLHGSDFGRAFNEYALHVLELVYWMAADEQQQQYLVYGFEIASLPVAQLAATPLQLQRANRGRGRRDTGLGAPAMAKRLRPFFDGRACPDIITVQSIRANRKPFITDMKAAMAQGRQVSLHLLCRVEGEEAPLPVTLSLHVFFAEVDLRSSWQSQRRSYSLFSTPMYQRKYRRIKSLDRIPWARPMAASPADPVSAQSKGGGTDEIHLVLGKQAFGAIGQQVASAVRGGDFIAGCRHLLSLAAFFDRSIADGLRADLRAFLHDPQVAFLDRLVGLCVCLRRLRHFVDAHAAERDKLSDPSLKQSLHNFGSSLLDALTGQLSAWLADDASLGPLAHFMRPLLLRSVETLKLSAQSPARSPIPSASPVKAGSPTRQNDARTTVMDRVSTDHLQEVSILLGVCRAATAGQAARCFTRRTAAVLADVCGLESAEQLYAMVYATQYFTADTADEGGEGTAFDAQATGTPSDASFPPNLKKYAAKMEYVSRCRLDLLLKNSLLPYCLCRPLPPPQAFIPAIMRGLHFERLRFLAGRPLVETPQEVLDNIKDTIQVDTLPSGALTVSLAKHSSSDGKDTDLTGGPPTMEMIVLYCPRVPRELLAWLQPGSLRFLVNQLLDPLKRFTPVPYNHANVLNMYWSIGGHSLAVAVQQMASVRERSAYDGVPPSPTQMHAHLSVTGPSAPSDEFAKTVTDMAVWLTHRLHWPLIAIHLSNQHCPKLFVHEVPGLTAGKRTHRTSDKAERVAAAIRQSVWAIFELVVPLKSTQEDSAWCPTADAPPTGYTHLLIAVTHQEQHSAPFQLYASPSHPFLPLPCSSAATTASPLVPVPLEYVAGSVVTRRPLFRGVGVRGLGVEEMRAAVQRAFNEAAGGREEVDWRVRMGVWFYGTRAAESTRLAAALAVLLNITNHKLYTPPSTPLPWHVMGVDDAWRWALTQTKRFLNRNMMPPCLFTAARQAVVMCDELFAARAGVPTAESELSEWLEGARQVATVVYMAAHVDTAAVLAGHSDERTHGYTEPLF</sequence>
<dbReference type="Proteomes" id="UP000041254">
    <property type="component" value="Unassembled WGS sequence"/>
</dbReference>
<dbReference type="VEuPathDB" id="CryptoDB:Vbra_19713"/>
<dbReference type="InParanoid" id="A0A0G4H708"/>
<gene>
    <name evidence="2" type="ORF">Vbra_19713</name>
</gene>